<accession>X0XDU3</accession>
<dbReference type="EMBL" id="BARS01042875">
    <property type="protein sequence ID" value="GAG33557.1"/>
    <property type="molecule type" value="Genomic_DNA"/>
</dbReference>
<name>X0XDU3_9ZZZZ</name>
<feature type="non-terminal residue" evidence="1">
    <location>
        <position position="1"/>
    </location>
</feature>
<protein>
    <submittedName>
        <fullName evidence="1">Uncharacterized protein</fullName>
    </submittedName>
</protein>
<proteinExistence type="predicted"/>
<gene>
    <name evidence="1" type="ORF">S01H1_64991</name>
</gene>
<dbReference type="AlphaFoldDB" id="X0XDU3"/>
<organism evidence="1">
    <name type="scientific">marine sediment metagenome</name>
    <dbReference type="NCBI Taxonomy" id="412755"/>
    <lineage>
        <taxon>unclassified sequences</taxon>
        <taxon>metagenomes</taxon>
        <taxon>ecological metagenomes</taxon>
    </lineage>
</organism>
<feature type="non-terminal residue" evidence="1">
    <location>
        <position position="250"/>
    </location>
</feature>
<evidence type="ECO:0000313" key="1">
    <source>
        <dbReference type="EMBL" id="GAG33557.1"/>
    </source>
</evidence>
<comment type="caution">
    <text evidence="1">The sequence shown here is derived from an EMBL/GenBank/DDBJ whole genome shotgun (WGS) entry which is preliminary data.</text>
</comment>
<sequence length="250" mass="28339">ININKAPPSKVSQTFQEVGIPAEKADQIAVNIVDFRDEDNSPTAYQGKYGIEKTPYINEVMPNFTTSIKVAAKELVKGGVRFLKDKIREEIKKKLKEKIKGIVPGLEKEIEESTSIKEEELKKGVEKIIEDYQPLNEENKISTRFFRLLGDKIAHAAENKPPEKAKIEIEIEWIELFNPYEVPCEVGGWQIRTSLGTRSLGGKISSRSYRLIFNMVIAMPGLNIGKEILGDNRDTVILRNKRRNIVDKVS</sequence>
<reference evidence="1" key="1">
    <citation type="journal article" date="2014" name="Front. Microbiol.">
        <title>High frequency of phylogenetically diverse reductive dehalogenase-homologous genes in deep subseafloor sedimentary metagenomes.</title>
        <authorList>
            <person name="Kawai M."/>
            <person name="Futagami T."/>
            <person name="Toyoda A."/>
            <person name="Takaki Y."/>
            <person name="Nishi S."/>
            <person name="Hori S."/>
            <person name="Arai W."/>
            <person name="Tsubouchi T."/>
            <person name="Morono Y."/>
            <person name="Uchiyama I."/>
            <person name="Ito T."/>
            <person name="Fujiyama A."/>
            <person name="Inagaki F."/>
            <person name="Takami H."/>
        </authorList>
    </citation>
    <scope>NUCLEOTIDE SEQUENCE</scope>
    <source>
        <strain evidence="1">Expedition CK06-06</strain>
    </source>
</reference>